<accession>A0A1H0N2S5</accession>
<protein>
    <recommendedName>
        <fullName evidence="4">Lipoprotein</fullName>
    </recommendedName>
</protein>
<dbReference type="EMBL" id="FNJQ01000002">
    <property type="protein sequence ID" value="SDO86978.1"/>
    <property type="molecule type" value="Genomic_DNA"/>
</dbReference>
<dbReference type="AlphaFoldDB" id="A0A1H0N2S5"/>
<feature type="signal peptide" evidence="1">
    <location>
        <begin position="1"/>
        <end position="22"/>
    </location>
</feature>
<evidence type="ECO:0000313" key="3">
    <source>
        <dbReference type="Proteomes" id="UP000182412"/>
    </source>
</evidence>
<keyword evidence="1" id="KW-0732">Signal</keyword>
<dbReference type="Proteomes" id="UP000182412">
    <property type="component" value="Unassembled WGS sequence"/>
</dbReference>
<reference evidence="2 3" key="1">
    <citation type="submission" date="2016-10" db="EMBL/GenBank/DDBJ databases">
        <authorList>
            <person name="de Groot N.N."/>
        </authorList>
    </citation>
    <scope>NUCLEOTIDE SEQUENCE [LARGE SCALE GENOMIC DNA]</scope>
    <source>
        <strain evidence="2 3">S137</strain>
    </source>
</reference>
<evidence type="ECO:0000256" key="1">
    <source>
        <dbReference type="SAM" id="SignalP"/>
    </source>
</evidence>
<organism evidence="2 3">
    <name type="scientific">Selenomonas ruminantium</name>
    <dbReference type="NCBI Taxonomy" id="971"/>
    <lineage>
        <taxon>Bacteria</taxon>
        <taxon>Bacillati</taxon>
        <taxon>Bacillota</taxon>
        <taxon>Negativicutes</taxon>
        <taxon>Selenomonadales</taxon>
        <taxon>Selenomonadaceae</taxon>
        <taxon>Selenomonas</taxon>
    </lineage>
</organism>
<dbReference type="RefSeq" id="WP_074571158.1">
    <property type="nucleotide sequence ID" value="NZ_FNJQ01000002.1"/>
</dbReference>
<name>A0A1H0N2S5_SELRU</name>
<evidence type="ECO:0008006" key="4">
    <source>
        <dbReference type="Google" id="ProtNLM"/>
    </source>
</evidence>
<evidence type="ECO:0000313" key="2">
    <source>
        <dbReference type="EMBL" id="SDO86978.1"/>
    </source>
</evidence>
<feature type="chain" id="PRO_5039091552" description="Lipoprotein" evidence="1">
    <location>
        <begin position="23"/>
        <end position="108"/>
    </location>
</feature>
<sequence length="108" mass="11765">MRNKIVVMALAVMFLLPSFCFAGGIQQDKAAHIGASAAVGIILAQNKPFCKWKPWQRALFNIAVIGGGKEWYDHNHPGRHSADWGDIAADAIGAVGAEGMVWLYHKSF</sequence>
<proteinExistence type="predicted"/>
<gene>
    <name evidence="2" type="ORF">SAMN05216366_102150</name>
</gene>